<dbReference type="CDD" id="cd01647">
    <property type="entry name" value="RT_LTR"/>
    <property type="match status" value="1"/>
</dbReference>
<dbReference type="InterPro" id="IPR000477">
    <property type="entry name" value="RT_dom"/>
</dbReference>
<name>A0A9P6GZ78_9MICR</name>
<protein>
    <submittedName>
        <fullName evidence="2">Polyprotein P3</fullName>
    </submittedName>
</protein>
<dbReference type="Proteomes" id="UP000740883">
    <property type="component" value="Unassembled WGS sequence"/>
</dbReference>
<proteinExistence type="predicted"/>
<feature type="domain" description="Reverse transcriptase" evidence="1">
    <location>
        <begin position="8"/>
        <end position="97"/>
    </location>
</feature>
<dbReference type="EMBL" id="SBJO01000381">
    <property type="protein sequence ID" value="KAF9761231.1"/>
    <property type="molecule type" value="Genomic_DNA"/>
</dbReference>
<evidence type="ECO:0000259" key="1">
    <source>
        <dbReference type="Pfam" id="PF00078"/>
    </source>
</evidence>
<dbReference type="Gene3D" id="3.10.10.10">
    <property type="entry name" value="HIV Type 1 Reverse Transcriptase, subunit A, domain 1"/>
    <property type="match status" value="1"/>
</dbReference>
<evidence type="ECO:0000313" key="2">
    <source>
        <dbReference type="EMBL" id="KAF9761231.1"/>
    </source>
</evidence>
<organism evidence="2 3">
    <name type="scientific">Nosema granulosis</name>
    <dbReference type="NCBI Taxonomy" id="83296"/>
    <lineage>
        <taxon>Eukaryota</taxon>
        <taxon>Fungi</taxon>
        <taxon>Fungi incertae sedis</taxon>
        <taxon>Microsporidia</taxon>
        <taxon>Nosematidae</taxon>
        <taxon>Nosema</taxon>
    </lineage>
</organism>
<dbReference type="Pfam" id="PF00078">
    <property type="entry name" value="RVT_1"/>
    <property type="match status" value="1"/>
</dbReference>
<sequence>MGLNDLIDKDLNGLPFMRDIIRGTQGSTVFTVLDLKEGFYHIEIEETHIHKTAFEFDGRVYEWNSMVMGFKNAPHIIQRTMNKVLDEFRGCSVEVYMMILLSMQKMRKYMMLW</sequence>
<comment type="caution">
    <text evidence="2">The sequence shown here is derived from an EMBL/GenBank/DDBJ whole genome shotgun (WGS) entry which is preliminary data.</text>
</comment>
<dbReference type="Gene3D" id="3.30.70.270">
    <property type="match status" value="1"/>
</dbReference>
<gene>
    <name evidence="2" type="primary">POL_23</name>
    <name evidence="2" type="ORF">NGRA_2775</name>
</gene>
<dbReference type="OrthoDB" id="2194291at2759"/>
<dbReference type="AlphaFoldDB" id="A0A9P6GZ78"/>
<dbReference type="InterPro" id="IPR043128">
    <property type="entry name" value="Rev_trsase/Diguanyl_cyclase"/>
</dbReference>
<dbReference type="SUPFAM" id="SSF56672">
    <property type="entry name" value="DNA/RNA polymerases"/>
    <property type="match status" value="1"/>
</dbReference>
<dbReference type="PANTHER" id="PTHR24559:SF444">
    <property type="entry name" value="REVERSE TRANSCRIPTASE DOMAIN-CONTAINING PROTEIN"/>
    <property type="match status" value="1"/>
</dbReference>
<dbReference type="PANTHER" id="PTHR24559">
    <property type="entry name" value="TRANSPOSON TY3-I GAG-POL POLYPROTEIN"/>
    <property type="match status" value="1"/>
</dbReference>
<accession>A0A9P6GZ78</accession>
<dbReference type="InterPro" id="IPR043502">
    <property type="entry name" value="DNA/RNA_pol_sf"/>
</dbReference>
<reference evidence="2 3" key="1">
    <citation type="journal article" date="2020" name="Genome Biol. Evol.">
        <title>Comparative genomics of strictly vertically transmitted, feminizing microsporidia endosymbionts of amphipod crustaceans.</title>
        <authorList>
            <person name="Cormier A."/>
            <person name="Chebbi M.A."/>
            <person name="Giraud I."/>
            <person name="Wattier R."/>
            <person name="Teixeira M."/>
            <person name="Gilbert C."/>
            <person name="Rigaud T."/>
            <person name="Cordaux R."/>
        </authorList>
    </citation>
    <scope>NUCLEOTIDE SEQUENCE [LARGE SCALE GENOMIC DNA]</scope>
    <source>
        <strain evidence="2 3">Ou3-Ou53</strain>
    </source>
</reference>
<dbReference type="InterPro" id="IPR053134">
    <property type="entry name" value="RNA-dir_DNA_polymerase"/>
</dbReference>
<evidence type="ECO:0000313" key="3">
    <source>
        <dbReference type="Proteomes" id="UP000740883"/>
    </source>
</evidence>
<keyword evidence="3" id="KW-1185">Reference proteome</keyword>